<dbReference type="Proteomes" id="UP000011281">
    <property type="component" value="Chromosome"/>
</dbReference>
<proteinExistence type="predicted"/>
<evidence type="ECO:0000256" key="1">
    <source>
        <dbReference type="SAM" id="Phobius"/>
    </source>
</evidence>
<keyword evidence="1" id="KW-0812">Transmembrane</keyword>
<gene>
    <name evidence="2" type="ORF">SacN8_07265</name>
</gene>
<reference evidence="2 3" key="1">
    <citation type="journal article" date="2012" name="ISME J.">
        <title>Genomic evidence of rapid, global-scale gene flow in a Sulfolobus species.</title>
        <authorList>
            <person name="Mao D."/>
            <person name="Grogan D."/>
        </authorList>
    </citation>
    <scope>NUCLEOTIDE SEQUENCE [LARGE SCALE GENOMIC DNA]</scope>
    <source>
        <strain evidence="2 3">N8</strain>
    </source>
</reference>
<sequence>MKGISSIFSSLIVTMIVVSMSIPLFMYFNSLYNISTNSLSNSYEYLQNSTATRVTIIGFDHDIYIYNAGNELVVINQVMVGNQTCSINSYTLNPGALLKLNQIVRNCSFNKNETIVLKINNVYYYYDYN</sequence>
<keyword evidence="1" id="KW-0472">Membrane</keyword>
<accession>M1IRR9</accession>
<dbReference type="KEGG" id="sacn:SacN8_07265"/>
<dbReference type="AlphaFoldDB" id="M1IRR9"/>
<dbReference type="HOGENOM" id="CLU_2103612_0_0_2"/>
<keyword evidence="1" id="KW-1133">Transmembrane helix</keyword>
<dbReference type="NCBIfam" id="NF046074">
    <property type="entry name" value="UpsB"/>
    <property type="match status" value="1"/>
</dbReference>
<evidence type="ECO:0000313" key="3">
    <source>
        <dbReference type="Proteomes" id="UP000011281"/>
    </source>
</evidence>
<dbReference type="RefSeq" id="WP_015385622.1">
    <property type="nucleotide sequence ID" value="NC_020246.1"/>
</dbReference>
<dbReference type="EMBL" id="CP002817">
    <property type="protein sequence ID" value="AGE71417.1"/>
    <property type="molecule type" value="Genomic_DNA"/>
</dbReference>
<name>M1IRR9_9CREN</name>
<organism evidence="3">
    <name type="scientific">Sulfolobus acidocaldarius N8</name>
    <dbReference type="NCBI Taxonomy" id="1028566"/>
    <lineage>
        <taxon>Archaea</taxon>
        <taxon>Thermoproteota</taxon>
        <taxon>Thermoprotei</taxon>
        <taxon>Sulfolobales</taxon>
        <taxon>Sulfolobaceae</taxon>
        <taxon>Sulfolobus</taxon>
    </lineage>
</organism>
<evidence type="ECO:0000313" key="2">
    <source>
        <dbReference type="EMBL" id="AGE71417.1"/>
    </source>
</evidence>
<feature type="transmembrane region" description="Helical" evidence="1">
    <location>
        <begin position="7"/>
        <end position="28"/>
    </location>
</feature>
<dbReference type="GeneID" id="31536158"/>
<protein>
    <submittedName>
        <fullName evidence="2">Uncharacterized protein</fullName>
    </submittedName>
</protein>